<evidence type="ECO:0000313" key="1">
    <source>
        <dbReference type="EMBL" id="GBM47713.1"/>
    </source>
</evidence>
<proteinExistence type="predicted"/>
<dbReference type="EMBL" id="BGPR01001191">
    <property type="protein sequence ID" value="GBM47713.1"/>
    <property type="molecule type" value="Genomic_DNA"/>
</dbReference>
<gene>
    <name evidence="1" type="ORF">AVEN_59561_1</name>
</gene>
<accession>A0A4Y2G274</accession>
<comment type="caution">
    <text evidence="1">The sequence shown here is derived from an EMBL/GenBank/DDBJ whole genome shotgun (WGS) entry which is preliminary data.</text>
</comment>
<keyword evidence="2" id="KW-1185">Reference proteome</keyword>
<protein>
    <submittedName>
        <fullName evidence="1">Uncharacterized protein</fullName>
    </submittedName>
</protein>
<name>A0A4Y2G274_ARAVE</name>
<dbReference type="AlphaFoldDB" id="A0A4Y2G274"/>
<evidence type="ECO:0000313" key="2">
    <source>
        <dbReference type="Proteomes" id="UP000499080"/>
    </source>
</evidence>
<sequence length="85" mass="9949">MKKIPVSQQVIVIQTRAQKRLEEQEEVVYVKDKHPISVEETEIAATESIEIENDDLISFPPKEEYEGLSLLKIDSKDFYRRSTRL</sequence>
<organism evidence="1 2">
    <name type="scientific">Araneus ventricosus</name>
    <name type="common">Orbweaver spider</name>
    <name type="synonym">Epeira ventricosa</name>
    <dbReference type="NCBI Taxonomy" id="182803"/>
    <lineage>
        <taxon>Eukaryota</taxon>
        <taxon>Metazoa</taxon>
        <taxon>Ecdysozoa</taxon>
        <taxon>Arthropoda</taxon>
        <taxon>Chelicerata</taxon>
        <taxon>Arachnida</taxon>
        <taxon>Araneae</taxon>
        <taxon>Araneomorphae</taxon>
        <taxon>Entelegynae</taxon>
        <taxon>Araneoidea</taxon>
        <taxon>Araneidae</taxon>
        <taxon>Araneus</taxon>
    </lineage>
</organism>
<dbReference type="Proteomes" id="UP000499080">
    <property type="component" value="Unassembled WGS sequence"/>
</dbReference>
<reference evidence="1 2" key="1">
    <citation type="journal article" date="2019" name="Sci. Rep.">
        <title>Orb-weaving spider Araneus ventricosus genome elucidates the spidroin gene catalogue.</title>
        <authorList>
            <person name="Kono N."/>
            <person name="Nakamura H."/>
            <person name="Ohtoshi R."/>
            <person name="Moran D.A.P."/>
            <person name="Shinohara A."/>
            <person name="Yoshida Y."/>
            <person name="Fujiwara M."/>
            <person name="Mori M."/>
            <person name="Tomita M."/>
            <person name="Arakawa K."/>
        </authorList>
    </citation>
    <scope>NUCLEOTIDE SEQUENCE [LARGE SCALE GENOMIC DNA]</scope>
</reference>